<organism evidence="2 3">
    <name type="scientific">Haloferula luteola</name>
    <dbReference type="NCBI Taxonomy" id="595692"/>
    <lineage>
        <taxon>Bacteria</taxon>
        <taxon>Pseudomonadati</taxon>
        <taxon>Verrucomicrobiota</taxon>
        <taxon>Verrucomicrobiia</taxon>
        <taxon>Verrucomicrobiales</taxon>
        <taxon>Verrucomicrobiaceae</taxon>
        <taxon>Haloferula</taxon>
    </lineage>
</organism>
<keyword evidence="3" id="KW-1185">Reference proteome</keyword>
<evidence type="ECO:0000313" key="3">
    <source>
        <dbReference type="Proteomes" id="UP000557717"/>
    </source>
</evidence>
<name>A0A840VEW9_9BACT</name>
<dbReference type="Proteomes" id="UP000557717">
    <property type="component" value="Unassembled WGS sequence"/>
</dbReference>
<evidence type="ECO:0000256" key="1">
    <source>
        <dbReference type="SAM" id="Phobius"/>
    </source>
</evidence>
<dbReference type="AlphaFoldDB" id="A0A840VEW9"/>
<keyword evidence="1" id="KW-0812">Transmembrane</keyword>
<protein>
    <submittedName>
        <fullName evidence="2">Uncharacterized protein</fullName>
    </submittedName>
</protein>
<sequence>MFSASFLQILVLLGLIWTALGAVTLVGLLIRDWIKGELW</sequence>
<reference evidence="2 3" key="1">
    <citation type="submission" date="2020-08" db="EMBL/GenBank/DDBJ databases">
        <title>Genomic Encyclopedia of Type Strains, Phase IV (KMG-IV): sequencing the most valuable type-strain genomes for metagenomic binning, comparative biology and taxonomic classification.</title>
        <authorList>
            <person name="Goeker M."/>
        </authorList>
    </citation>
    <scope>NUCLEOTIDE SEQUENCE [LARGE SCALE GENOMIC DNA]</scope>
    <source>
        <strain evidence="2 3">YC6886</strain>
    </source>
</reference>
<proteinExistence type="predicted"/>
<evidence type="ECO:0000313" key="2">
    <source>
        <dbReference type="EMBL" id="MBB5353178.1"/>
    </source>
</evidence>
<keyword evidence="1" id="KW-0472">Membrane</keyword>
<accession>A0A840VEW9</accession>
<feature type="transmembrane region" description="Helical" evidence="1">
    <location>
        <begin position="6"/>
        <end position="30"/>
    </location>
</feature>
<dbReference type="EMBL" id="JACHFD010000021">
    <property type="protein sequence ID" value="MBB5353178.1"/>
    <property type="molecule type" value="Genomic_DNA"/>
</dbReference>
<gene>
    <name evidence="2" type="ORF">HNR46_003432</name>
</gene>
<comment type="caution">
    <text evidence="2">The sequence shown here is derived from an EMBL/GenBank/DDBJ whole genome shotgun (WGS) entry which is preliminary data.</text>
</comment>
<keyword evidence="1" id="KW-1133">Transmembrane helix</keyword>